<accession>A0A2T5AM47</accession>
<reference evidence="1 2" key="1">
    <citation type="submission" date="2018-04" db="EMBL/GenBank/DDBJ databases">
        <title>Genomic Encyclopedia of Type Strains, Phase IV (KMG-IV): sequencing the most valuable type-strain genomes for metagenomic binning, comparative biology and taxonomic classification.</title>
        <authorList>
            <person name="Goeker M."/>
        </authorList>
    </citation>
    <scope>NUCLEOTIDE SEQUENCE [LARGE SCALE GENOMIC DNA]</scope>
    <source>
        <strain evidence="1 2">DSM 7138</strain>
    </source>
</reference>
<evidence type="ECO:0008006" key="3">
    <source>
        <dbReference type="Google" id="ProtNLM"/>
    </source>
</evidence>
<dbReference type="EMBL" id="PZZZ01000013">
    <property type="protein sequence ID" value="PTM87781.1"/>
    <property type="molecule type" value="Genomic_DNA"/>
</dbReference>
<proteinExistence type="predicted"/>
<gene>
    <name evidence="1" type="ORF">C7449_11330</name>
</gene>
<protein>
    <recommendedName>
        <fullName evidence="3">B3/4 domain-containing protein</fullName>
    </recommendedName>
</protein>
<keyword evidence="2" id="KW-1185">Reference proteome</keyword>
<evidence type="ECO:0000313" key="1">
    <source>
        <dbReference type="EMBL" id="PTM87781.1"/>
    </source>
</evidence>
<sequence length="87" mass="9882">MNGEAVIENPASGEVIWRDNVGVTCRRWNWRQGTRTRLDYASSRMWFILESLETMPEAALDEASEMLVSGLNALMPGSLIERRRIAV</sequence>
<name>A0A2T5AM47_MYCDI</name>
<dbReference type="AlphaFoldDB" id="A0A2T5AM47"/>
<dbReference type="PANTHER" id="PTHR39209">
    <property type="match status" value="1"/>
</dbReference>
<evidence type="ECO:0000313" key="2">
    <source>
        <dbReference type="Proteomes" id="UP000241247"/>
    </source>
</evidence>
<dbReference type="PANTHER" id="PTHR39209:SF2">
    <property type="entry name" value="CYTOPLASMIC PROTEIN"/>
    <property type="match status" value="1"/>
</dbReference>
<organism evidence="1 2">
    <name type="scientific">Mycoplana dimorpha</name>
    <dbReference type="NCBI Taxonomy" id="28320"/>
    <lineage>
        <taxon>Bacteria</taxon>
        <taxon>Pseudomonadati</taxon>
        <taxon>Pseudomonadota</taxon>
        <taxon>Alphaproteobacteria</taxon>
        <taxon>Hyphomicrobiales</taxon>
        <taxon>Rhizobiaceae</taxon>
        <taxon>Mycoplana</taxon>
    </lineage>
</organism>
<comment type="caution">
    <text evidence="1">The sequence shown here is derived from an EMBL/GenBank/DDBJ whole genome shotgun (WGS) entry which is preliminary data.</text>
</comment>
<dbReference type="Proteomes" id="UP000241247">
    <property type="component" value="Unassembled WGS sequence"/>
</dbReference>